<sequence length="135" mass="15082">MLAGMDNSDESGYKLVHRLDLPTSGALAVARGRLAAVKLTRAFHDRTVRKKYVAVLQGIPATPQGLINHPLVERNTDVVPATDENEGRAKEAVTKYRVLKSGCHEEVLVSLVEFDILTGRKHQIRVHSRHNRNRQ</sequence>
<accession>A0ACC1J8Q1</accession>
<proteinExistence type="predicted"/>
<name>A0ACC1J8Q1_9FUNG</name>
<dbReference type="Proteomes" id="UP001150603">
    <property type="component" value="Unassembled WGS sequence"/>
</dbReference>
<organism evidence="1 2">
    <name type="scientific">Linderina macrospora</name>
    <dbReference type="NCBI Taxonomy" id="4868"/>
    <lineage>
        <taxon>Eukaryota</taxon>
        <taxon>Fungi</taxon>
        <taxon>Fungi incertae sedis</taxon>
        <taxon>Zoopagomycota</taxon>
        <taxon>Kickxellomycotina</taxon>
        <taxon>Kickxellomycetes</taxon>
        <taxon>Kickxellales</taxon>
        <taxon>Kickxellaceae</taxon>
        <taxon>Linderina</taxon>
    </lineage>
</organism>
<gene>
    <name evidence="1" type="ORF">FBU59_003406</name>
</gene>
<evidence type="ECO:0000313" key="2">
    <source>
        <dbReference type="Proteomes" id="UP001150603"/>
    </source>
</evidence>
<reference evidence="1" key="1">
    <citation type="submission" date="2022-07" db="EMBL/GenBank/DDBJ databases">
        <title>Phylogenomic reconstructions and comparative analyses of Kickxellomycotina fungi.</title>
        <authorList>
            <person name="Reynolds N.K."/>
            <person name="Stajich J.E."/>
            <person name="Barry K."/>
            <person name="Grigoriev I.V."/>
            <person name="Crous P."/>
            <person name="Smith M.E."/>
        </authorList>
    </citation>
    <scope>NUCLEOTIDE SEQUENCE</scope>
    <source>
        <strain evidence="1">NRRL 5244</strain>
    </source>
</reference>
<dbReference type="EMBL" id="JANBPW010002168">
    <property type="protein sequence ID" value="KAJ1941759.1"/>
    <property type="molecule type" value="Genomic_DNA"/>
</dbReference>
<comment type="caution">
    <text evidence="1">The sequence shown here is derived from an EMBL/GenBank/DDBJ whole genome shotgun (WGS) entry which is preliminary data.</text>
</comment>
<evidence type="ECO:0000313" key="1">
    <source>
        <dbReference type="EMBL" id="KAJ1941759.1"/>
    </source>
</evidence>
<keyword evidence="2" id="KW-1185">Reference proteome</keyword>
<protein>
    <submittedName>
        <fullName evidence="1">Uncharacterized protein</fullName>
    </submittedName>
</protein>